<feature type="transmembrane region" description="Helical" evidence="9">
    <location>
        <begin position="218"/>
        <end position="237"/>
    </location>
</feature>
<keyword evidence="5 9" id="KW-1133">Transmembrane helix</keyword>
<dbReference type="EMBL" id="MRCE01000012">
    <property type="protein sequence ID" value="OKH37301.1"/>
    <property type="molecule type" value="Genomic_DNA"/>
</dbReference>
<evidence type="ECO:0000256" key="3">
    <source>
        <dbReference type="ARBA" id="ARBA00022475"/>
    </source>
</evidence>
<evidence type="ECO:0000256" key="2">
    <source>
        <dbReference type="ARBA" id="ARBA00022448"/>
    </source>
</evidence>
<evidence type="ECO:0000313" key="10">
    <source>
        <dbReference type="EMBL" id="OKH37301.1"/>
    </source>
</evidence>
<evidence type="ECO:0000256" key="6">
    <source>
        <dbReference type="ARBA" id="ARBA00023065"/>
    </source>
</evidence>
<dbReference type="GO" id="GO:0005254">
    <property type="term" value="F:chloride channel activity"/>
    <property type="evidence" value="ECO:0007669"/>
    <property type="project" value="InterPro"/>
</dbReference>
<organism evidence="10 11">
    <name type="scientific">[Phormidium ambiguum] IAM M-71</name>
    <dbReference type="NCBI Taxonomy" id="454136"/>
    <lineage>
        <taxon>Bacteria</taxon>
        <taxon>Bacillati</taxon>
        <taxon>Cyanobacteriota</taxon>
        <taxon>Cyanophyceae</taxon>
        <taxon>Oscillatoriophycideae</taxon>
        <taxon>Aerosakkonematales</taxon>
        <taxon>Aerosakkonemataceae</taxon>
        <taxon>Floridanema</taxon>
    </lineage>
</organism>
<keyword evidence="2" id="KW-0813">Transport</keyword>
<feature type="transmembrane region" description="Helical" evidence="9">
    <location>
        <begin position="51"/>
        <end position="73"/>
    </location>
</feature>
<keyword evidence="6" id="KW-0406">Ion transport</keyword>
<dbReference type="PANTHER" id="PTHR33281:SF19">
    <property type="entry name" value="VOLTAGE-DEPENDENT ANION CHANNEL-FORMING PROTEIN YNEE"/>
    <property type="match status" value="1"/>
</dbReference>
<evidence type="ECO:0008006" key="12">
    <source>
        <dbReference type="Google" id="ProtNLM"/>
    </source>
</evidence>
<dbReference type="Pfam" id="PF25539">
    <property type="entry name" value="Bestrophin_2"/>
    <property type="match status" value="1"/>
</dbReference>
<keyword evidence="3" id="KW-1003">Cell membrane</keyword>
<sequence length="310" mass="35714">MDLVNETMSWFQMALQLKGSVAIKVLPRAFICSLFGLLVSVVYYSKLPFPWHNLGTITTNVVFSLVLGLLLVFRTNTAYDRFWEGRKAWGTLVVNIRSLARQIYTVIKEDSEIDKTEKNRQLKLLVAFAIATKLHLRREPVTEELKPWITPKELAKIEQIKTPPLEIIRWLGDYLHKQGEKGCLNSYQLTAMNQLIDKLIEGLTSCERILNTPIPLAYAIYLKRLLLIYCFFLPFQLVNNSEWLTAFLVFLISFALFGIEEIGNEIQEPFGYDPNDLPLDQICQTIQNNVEDLINLSESNNIENELKKLV</sequence>
<dbReference type="AlphaFoldDB" id="A0A1U7IJD1"/>
<dbReference type="STRING" id="454136.NIES2119_13685"/>
<feature type="transmembrane region" description="Helical" evidence="9">
    <location>
        <begin position="21"/>
        <end position="45"/>
    </location>
</feature>
<feature type="transmembrane region" description="Helical" evidence="9">
    <location>
        <begin position="243"/>
        <end position="259"/>
    </location>
</feature>
<proteinExistence type="inferred from homology"/>
<dbReference type="InterPro" id="IPR044669">
    <property type="entry name" value="YneE/VCCN1/2-like"/>
</dbReference>
<protein>
    <recommendedName>
        <fullName evidence="12">Bestrophin</fullName>
    </recommendedName>
</protein>
<reference evidence="10 11" key="1">
    <citation type="submission" date="2016-11" db="EMBL/GenBank/DDBJ databases">
        <title>Draft Genome Sequences of Nine Cyanobacterial Strains from Diverse Habitats.</title>
        <authorList>
            <person name="Zhu T."/>
            <person name="Hou S."/>
            <person name="Lu X."/>
            <person name="Hess W.R."/>
        </authorList>
    </citation>
    <scope>NUCLEOTIDE SEQUENCE [LARGE SCALE GENOMIC DNA]</scope>
    <source>
        <strain evidence="10 11">IAM M-71</strain>
    </source>
</reference>
<accession>A0A1U7IJD1</accession>
<dbReference type="PANTHER" id="PTHR33281">
    <property type="entry name" value="UPF0187 PROTEIN YNEE"/>
    <property type="match status" value="1"/>
</dbReference>
<comment type="caution">
    <text evidence="10">The sequence shown here is derived from an EMBL/GenBank/DDBJ whole genome shotgun (WGS) entry which is preliminary data.</text>
</comment>
<dbReference type="Proteomes" id="UP000185860">
    <property type="component" value="Unassembled WGS sequence"/>
</dbReference>
<evidence type="ECO:0000256" key="5">
    <source>
        <dbReference type="ARBA" id="ARBA00022989"/>
    </source>
</evidence>
<comment type="similarity">
    <text evidence="8">Belongs to the anion channel-forming bestrophin (TC 1.A.46) family.</text>
</comment>
<name>A0A1U7IJD1_9CYAN</name>
<evidence type="ECO:0000313" key="11">
    <source>
        <dbReference type="Proteomes" id="UP000185860"/>
    </source>
</evidence>
<evidence type="ECO:0000256" key="9">
    <source>
        <dbReference type="SAM" id="Phobius"/>
    </source>
</evidence>
<gene>
    <name evidence="10" type="ORF">NIES2119_13685</name>
</gene>
<evidence type="ECO:0000256" key="7">
    <source>
        <dbReference type="ARBA" id="ARBA00023136"/>
    </source>
</evidence>
<keyword evidence="7 9" id="KW-0472">Membrane</keyword>
<dbReference type="RefSeq" id="WP_073594050.1">
    <property type="nucleotide sequence ID" value="NZ_MRCE01000012.1"/>
</dbReference>
<evidence type="ECO:0000256" key="4">
    <source>
        <dbReference type="ARBA" id="ARBA00022692"/>
    </source>
</evidence>
<comment type="subcellular location">
    <subcellularLocation>
        <location evidence="1">Cell membrane</location>
        <topology evidence="1">Multi-pass membrane protein</topology>
    </subcellularLocation>
</comment>
<evidence type="ECO:0000256" key="1">
    <source>
        <dbReference type="ARBA" id="ARBA00004651"/>
    </source>
</evidence>
<evidence type="ECO:0000256" key="8">
    <source>
        <dbReference type="ARBA" id="ARBA00034708"/>
    </source>
</evidence>
<keyword evidence="4 9" id="KW-0812">Transmembrane</keyword>
<dbReference type="GO" id="GO:0005886">
    <property type="term" value="C:plasma membrane"/>
    <property type="evidence" value="ECO:0007669"/>
    <property type="project" value="UniProtKB-SubCell"/>
</dbReference>